<gene>
    <name evidence="1" type="ORF">GJ744_009037</name>
</gene>
<accession>A0A8H7E4V3</accession>
<organism evidence="1 2">
    <name type="scientific">Endocarpon pusillum</name>
    <dbReference type="NCBI Taxonomy" id="364733"/>
    <lineage>
        <taxon>Eukaryota</taxon>
        <taxon>Fungi</taxon>
        <taxon>Dikarya</taxon>
        <taxon>Ascomycota</taxon>
        <taxon>Pezizomycotina</taxon>
        <taxon>Eurotiomycetes</taxon>
        <taxon>Chaetothyriomycetidae</taxon>
        <taxon>Verrucariales</taxon>
        <taxon>Verrucariaceae</taxon>
        <taxon>Endocarpon</taxon>
    </lineage>
</organism>
<dbReference type="OrthoDB" id="4398476at2759"/>
<dbReference type="Proteomes" id="UP000606974">
    <property type="component" value="Unassembled WGS sequence"/>
</dbReference>
<evidence type="ECO:0000313" key="2">
    <source>
        <dbReference type="Proteomes" id="UP000606974"/>
    </source>
</evidence>
<sequence>MDRFDIDTAQDIYYWAKSKRNEIELAFNMKGGWEAWLQVELALWLGTKPNVASVMREQHVYTDGSQAVDLIVTNTNDVRNMIELKCESINQDCNIINGQVVSKKSYRGVNYVSPKIPSIAKRLEVECNRKDKVAPSNQPYQYTVIGMSLTQEAHDFVNAEHDSNRLYFLPLTAQKLGGAPDNFCLWYKSYMDHV</sequence>
<reference evidence="1" key="1">
    <citation type="submission" date="2020-02" db="EMBL/GenBank/DDBJ databases">
        <authorList>
            <person name="Palmer J.M."/>
        </authorList>
    </citation>
    <scope>NUCLEOTIDE SEQUENCE</scope>
    <source>
        <strain evidence="1">EPUS1.4</strain>
        <tissue evidence="1">Thallus</tissue>
    </source>
</reference>
<protein>
    <submittedName>
        <fullName evidence="1">Uncharacterized protein</fullName>
    </submittedName>
</protein>
<proteinExistence type="predicted"/>
<name>A0A8H7E4V3_9EURO</name>
<keyword evidence="2" id="KW-1185">Reference proteome</keyword>
<comment type="caution">
    <text evidence="1">The sequence shown here is derived from an EMBL/GenBank/DDBJ whole genome shotgun (WGS) entry which is preliminary data.</text>
</comment>
<evidence type="ECO:0000313" key="1">
    <source>
        <dbReference type="EMBL" id="KAF7508645.1"/>
    </source>
</evidence>
<dbReference type="AlphaFoldDB" id="A0A8H7E4V3"/>
<dbReference type="EMBL" id="JAACFV010000051">
    <property type="protein sequence ID" value="KAF7508645.1"/>
    <property type="molecule type" value="Genomic_DNA"/>
</dbReference>